<dbReference type="EMBL" id="CP099799">
    <property type="protein sequence ID" value="USS00672.1"/>
    <property type="molecule type" value="Genomic_DNA"/>
</dbReference>
<evidence type="ECO:0000313" key="3">
    <source>
        <dbReference type="Proteomes" id="UP001055437"/>
    </source>
</evidence>
<feature type="transmembrane region" description="Helical" evidence="1">
    <location>
        <begin position="26"/>
        <end position="50"/>
    </location>
</feature>
<evidence type="ECO:0000313" key="2">
    <source>
        <dbReference type="EMBL" id="USS00672.1"/>
    </source>
</evidence>
<sequence>MLITSIASAASISTSNLPLAFLPATLIIYFPFLGVVNSIFSSLFVSSFLANIL</sequence>
<organism evidence="2 3">
    <name type="scientific">Clostridium septicum</name>
    <dbReference type="NCBI Taxonomy" id="1504"/>
    <lineage>
        <taxon>Bacteria</taxon>
        <taxon>Bacillati</taxon>
        <taxon>Bacillota</taxon>
        <taxon>Clostridia</taxon>
        <taxon>Eubacteriales</taxon>
        <taxon>Clostridiaceae</taxon>
        <taxon>Clostridium</taxon>
    </lineage>
</organism>
<protein>
    <submittedName>
        <fullName evidence="2">Uncharacterized protein</fullName>
    </submittedName>
</protein>
<gene>
    <name evidence="2" type="ORF">NH397_14500</name>
</gene>
<keyword evidence="1" id="KW-1133">Transmembrane helix</keyword>
<reference evidence="2" key="1">
    <citation type="submission" date="2022-06" db="EMBL/GenBank/DDBJ databases">
        <authorList>
            <person name="Holder M.E."/>
            <person name="Ajami N.J."/>
            <person name="Petrosino J.F."/>
        </authorList>
    </citation>
    <scope>NUCLEOTIDE SEQUENCE</scope>
    <source>
        <strain evidence="2">RMA 8861</strain>
    </source>
</reference>
<keyword evidence="1" id="KW-0472">Membrane</keyword>
<dbReference type="GeneID" id="303562177"/>
<accession>A0ABY5AYZ3</accession>
<keyword evidence="1" id="KW-0812">Transmembrane</keyword>
<proteinExistence type="predicted"/>
<name>A0ABY5AYZ3_CLOSE</name>
<keyword evidence="3" id="KW-1185">Reference proteome</keyword>
<dbReference type="RefSeq" id="WP_162925961.1">
    <property type="nucleotide sequence ID" value="NZ_CP023671.1"/>
</dbReference>
<dbReference type="Proteomes" id="UP001055437">
    <property type="component" value="Chromosome"/>
</dbReference>
<evidence type="ECO:0000256" key="1">
    <source>
        <dbReference type="SAM" id="Phobius"/>
    </source>
</evidence>